<gene>
    <name evidence="1" type="ORF">BT67DRAFT_163545</name>
</gene>
<name>A0AAN6UDS5_9PEZI</name>
<comment type="caution">
    <text evidence="1">The sequence shown here is derived from an EMBL/GenBank/DDBJ whole genome shotgun (WGS) entry which is preliminary data.</text>
</comment>
<evidence type="ECO:0000313" key="1">
    <source>
        <dbReference type="EMBL" id="KAK4131172.1"/>
    </source>
</evidence>
<protein>
    <submittedName>
        <fullName evidence="1">Uncharacterized protein</fullName>
    </submittedName>
</protein>
<dbReference type="AlphaFoldDB" id="A0AAN6UDS5"/>
<organism evidence="1 2">
    <name type="scientific">Trichocladium antarcticum</name>
    <dbReference type="NCBI Taxonomy" id="1450529"/>
    <lineage>
        <taxon>Eukaryota</taxon>
        <taxon>Fungi</taxon>
        <taxon>Dikarya</taxon>
        <taxon>Ascomycota</taxon>
        <taxon>Pezizomycotina</taxon>
        <taxon>Sordariomycetes</taxon>
        <taxon>Sordariomycetidae</taxon>
        <taxon>Sordariales</taxon>
        <taxon>Chaetomiaceae</taxon>
        <taxon>Trichocladium</taxon>
    </lineage>
</organism>
<dbReference type="Proteomes" id="UP001304895">
    <property type="component" value="Unassembled WGS sequence"/>
</dbReference>
<dbReference type="EMBL" id="MU853427">
    <property type="protein sequence ID" value="KAK4131172.1"/>
    <property type="molecule type" value="Genomic_DNA"/>
</dbReference>
<reference evidence="1" key="2">
    <citation type="submission" date="2023-05" db="EMBL/GenBank/DDBJ databases">
        <authorList>
            <consortium name="Lawrence Berkeley National Laboratory"/>
            <person name="Steindorff A."/>
            <person name="Hensen N."/>
            <person name="Bonometti L."/>
            <person name="Westerberg I."/>
            <person name="Brannstrom I.O."/>
            <person name="Guillou S."/>
            <person name="Cros-Aarteil S."/>
            <person name="Calhoun S."/>
            <person name="Haridas S."/>
            <person name="Kuo A."/>
            <person name="Mondo S."/>
            <person name="Pangilinan J."/>
            <person name="Riley R."/>
            <person name="Labutti K."/>
            <person name="Andreopoulos B."/>
            <person name="Lipzen A."/>
            <person name="Chen C."/>
            <person name="Yanf M."/>
            <person name="Daum C."/>
            <person name="Ng V."/>
            <person name="Clum A."/>
            <person name="Ohm R."/>
            <person name="Martin F."/>
            <person name="Silar P."/>
            <person name="Natvig D."/>
            <person name="Lalanne C."/>
            <person name="Gautier V."/>
            <person name="Ament-Velasquez S.L."/>
            <person name="Kruys A."/>
            <person name="Hutchinson M.I."/>
            <person name="Powell A.J."/>
            <person name="Barry K."/>
            <person name="Miller A.N."/>
            <person name="Grigoriev I.V."/>
            <person name="Debuchy R."/>
            <person name="Gladieux P."/>
            <person name="Thoren M.H."/>
            <person name="Johannesson H."/>
        </authorList>
    </citation>
    <scope>NUCLEOTIDE SEQUENCE</scope>
    <source>
        <strain evidence="1">CBS 123565</strain>
    </source>
</reference>
<evidence type="ECO:0000313" key="2">
    <source>
        <dbReference type="Proteomes" id="UP001304895"/>
    </source>
</evidence>
<sequence>MKQAPNPTGEADPACVYAPDAGMWPKGEKIHVRNPVPYPASPPALCNHSPTARRSIPWRPLPPPVGWRSMACRPDEQQAPVQAVLRPHGNAAVTRMPTCSKPRNPTCDGGRSIPITVVRESFSSIARHWAGHTGDVISPQPMLPPKDSLPPGKGPHWPWLVTRLGEHEGHAPHNRPYMQVSGNLVVLVVVSVRRPTTS</sequence>
<accession>A0AAN6UDS5</accession>
<proteinExistence type="predicted"/>
<reference evidence="1" key="1">
    <citation type="journal article" date="2023" name="Mol. Phylogenet. Evol.">
        <title>Genome-scale phylogeny and comparative genomics of the fungal order Sordariales.</title>
        <authorList>
            <person name="Hensen N."/>
            <person name="Bonometti L."/>
            <person name="Westerberg I."/>
            <person name="Brannstrom I.O."/>
            <person name="Guillou S."/>
            <person name="Cros-Aarteil S."/>
            <person name="Calhoun S."/>
            <person name="Haridas S."/>
            <person name="Kuo A."/>
            <person name="Mondo S."/>
            <person name="Pangilinan J."/>
            <person name="Riley R."/>
            <person name="LaButti K."/>
            <person name="Andreopoulos B."/>
            <person name="Lipzen A."/>
            <person name="Chen C."/>
            <person name="Yan M."/>
            <person name="Daum C."/>
            <person name="Ng V."/>
            <person name="Clum A."/>
            <person name="Steindorff A."/>
            <person name="Ohm R.A."/>
            <person name="Martin F."/>
            <person name="Silar P."/>
            <person name="Natvig D.O."/>
            <person name="Lalanne C."/>
            <person name="Gautier V."/>
            <person name="Ament-Velasquez S.L."/>
            <person name="Kruys A."/>
            <person name="Hutchinson M.I."/>
            <person name="Powell A.J."/>
            <person name="Barry K."/>
            <person name="Miller A.N."/>
            <person name="Grigoriev I.V."/>
            <person name="Debuchy R."/>
            <person name="Gladieux P."/>
            <person name="Hiltunen Thoren M."/>
            <person name="Johannesson H."/>
        </authorList>
    </citation>
    <scope>NUCLEOTIDE SEQUENCE</scope>
    <source>
        <strain evidence="1">CBS 123565</strain>
    </source>
</reference>
<keyword evidence="2" id="KW-1185">Reference proteome</keyword>